<keyword evidence="5" id="KW-0119">Carbohydrate metabolism</keyword>
<dbReference type="InterPro" id="IPR013785">
    <property type="entry name" value="Aldolase_TIM"/>
</dbReference>
<dbReference type="SUPFAM" id="SSF51569">
    <property type="entry name" value="Aldolase"/>
    <property type="match status" value="1"/>
</dbReference>
<keyword evidence="4" id="KW-0456">Lyase</keyword>
<evidence type="ECO:0000256" key="2">
    <source>
        <dbReference type="ARBA" id="ARBA00006906"/>
    </source>
</evidence>
<comment type="subunit">
    <text evidence="3">Homotrimer.</text>
</comment>
<dbReference type="Pfam" id="PF01081">
    <property type="entry name" value="Aldolase"/>
    <property type="match status" value="1"/>
</dbReference>
<dbReference type="EMBL" id="JBHSEH010000016">
    <property type="protein sequence ID" value="MFC4427022.1"/>
    <property type="molecule type" value="Genomic_DNA"/>
</dbReference>
<dbReference type="InterPro" id="IPR000887">
    <property type="entry name" value="Aldlse_KDPG_KHG"/>
</dbReference>
<evidence type="ECO:0000313" key="6">
    <source>
        <dbReference type="EMBL" id="MFC4427022.1"/>
    </source>
</evidence>
<proteinExistence type="inferred from homology"/>
<reference evidence="7" key="1">
    <citation type="journal article" date="2019" name="Int. J. Syst. Evol. Microbiol.">
        <title>The Global Catalogue of Microorganisms (GCM) 10K type strain sequencing project: providing services to taxonomists for standard genome sequencing and annotation.</title>
        <authorList>
            <consortium name="The Broad Institute Genomics Platform"/>
            <consortium name="The Broad Institute Genome Sequencing Center for Infectious Disease"/>
            <person name="Wu L."/>
            <person name="Ma J."/>
        </authorList>
    </citation>
    <scope>NUCLEOTIDE SEQUENCE [LARGE SCALE GENOMIC DNA]</scope>
    <source>
        <strain evidence="7">CCUG 56029</strain>
    </source>
</reference>
<evidence type="ECO:0000256" key="4">
    <source>
        <dbReference type="ARBA" id="ARBA00023239"/>
    </source>
</evidence>
<keyword evidence="7" id="KW-1185">Reference proteome</keyword>
<evidence type="ECO:0000313" key="7">
    <source>
        <dbReference type="Proteomes" id="UP001595998"/>
    </source>
</evidence>
<name>A0ABV8XQX2_9DEIO</name>
<dbReference type="PANTHER" id="PTHR30246">
    <property type="entry name" value="2-KETO-3-DEOXY-6-PHOSPHOGLUCONATE ALDOLASE"/>
    <property type="match status" value="1"/>
</dbReference>
<evidence type="ECO:0000256" key="5">
    <source>
        <dbReference type="ARBA" id="ARBA00023277"/>
    </source>
</evidence>
<dbReference type="Proteomes" id="UP001595998">
    <property type="component" value="Unassembled WGS sequence"/>
</dbReference>
<dbReference type="Gene3D" id="3.20.20.70">
    <property type="entry name" value="Aldolase class I"/>
    <property type="match status" value="1"/>
</dbReference>
<protein>
    <submittedName>
        <fullName evidence="6">Bifunctional 4-hydroxy-2-oxoglutarate aldolase/2-dehydro-3-deoxy-phosphogluconate aldolase</fullName>
    </submittedName>
</protein>
<comment type="pathway">
    <text evidence="1">Carbohydrate acid metabolism.</text>
</comment>
<evidence type="ECO:0000256" key="1">
    <source>
        <dbReference type="ARBA" id="ARBA00004761"/>
    </source>
</evidence>
<gene>
    <name evidence="6" type="ORF">ACFOZ9_12460</name>
</gene>
<comment type="caution">
    <text evidence="6">The sequence shown here is derived from an EMBL/GenBank/DDBJ whole genome shotgun (WGS) entry which is preliminary data.</text>
</comment>
<organism evidence="6 7">
    <name type="scientific">Deinococcus navajonensis</name>
    <dbReference type="NCBI Taxonomy" id="309884"/>
    <lineage>
        <taxon>Bacteria</taxon>
        <taxon>Thermotogati</taxon>
        <taxon>Deinococcota</taxon>
        <taxon>Deinococci</taxon>
        <taxon>Deinococcales</taxon>
        <taxon>Deinococcaceae</taxon>
        <taxon>Deinococcus</taxon>
    </lineage>
</organism>
<comment type="similarity">
    <text evidence="2">Belongs to the KHG/KDPG aldolase family.</text>
</comment>
<evidence type="ECO:0000256" key="3">
    <source>
        <dbReference type="ARBA" id="ARBA00011233"/>
    </source>
</evidence>
<dbReference type="PANTHER" id="PTHR30246:SF1">
    <property type="entry name" value="2-DEHYDRO-3-DEOXY-6-PHOSPHOGALACTONATE ALDOLASE-RELATED"/>
    <property type="match status" value="1"/>
</dbReference>
<dbReference type="RefSeq" id="WP_380040097.1">
    <property type="nucleotide sequence ID" value="NZ_JBHSEH010000016.1"/>
</dbReference>
<accession>A0ABV8XQX2</accession>
<dbReference type="CDD" id="cd00452">
    <property type="entry name" value="KDPG_aldolase"/>
    <property type="match status" value="1"/>
</dbReference>
<sequence length="207" mass="21466">MSRLQAVLARDRVLPLFTPEELPAARRRLTTLQEAGIEAVELTARVPDAAARFGMLRREFPDLLLGAGTILDAETARTFLEQGADFVVGPCLVPGVASACREAGVPYLPGAATVREVVEAQAAGAAVVKVFPGDVLGTAFVRALRGPLPGARLLVTGGVAPTPASVRDWLEAGALAVGLGSSLFGLPDDEWPGCLNSVLTLTRGDAS</sequence>